<keyword evidence="3" id="KW-1185">Reference proteome</keyword>
<evidence type="ECO:0000313" key="2">
    <source>
        <dbReference type="EMBL" id="SMH36415.1"/>
    </source>
</evidence>
<dbReference type="InterPro" id="IPR024507">
    <property type="entry name" value="AtzH-like"/>
</dbReference>
<feature type="domain" description="Amidase" evidence="1">
    <location>
        <begin position="329"/>
        <end position="506"/>
    </location>
</feature>
<dbReference type="InterPro" id="IPR023631">
    <property type="entry name" value="Amidase_dom"/>
</dbReference>
<dbReference type="InterPro" id="IPR020556">
    <property type="entry name" value="Amidase_CS"/>
</dbReference>
<dbReference type="PANTHER" id="PTHR46310:SF7">
    <property type="entry name" value="AMIDASE 1"/>
    <property type="match status" value="1"/>
</dbReference>
<dbReference type="OrthoDB" id="182039at2"/>
<keyword evidence="2" id="KW-0808">Transferase</keyword>
<dbReference type="RefSeq" id="WP_085475643.1">
    <property type="nucleotide sequence ID" value="NZ_FXBM01000001.1"/>
</dbReference>
<accession>A0A1X7NGE4</accession>
<dbReference type="Pfam" id="PF01425">
    <property type="entry name" value="Amidase"/>
    <property type="match status" value="2"/>
</dbReference>
<proteinExistence type="predicted"/>
<gene>
    <name evidence="2" type="ORF">SAMN06295885_1236</name>
</gene>
<dbReference type="Proteomes" id="UP000193711">
    <property type="component" value="Unassembled WGS sequence"/>
</dbReference>
<protein>
    <submittedName>
        <fullName evidence="2">Asp-tRNAAsn/Glu-tRNAGln amidotransferase A subunit</fullName>
    </submittedName>
</protein>
<dbReference type="AlphaFoldDB" id="A0A1X7NGE4"/>
<dbReference type="InterPro" id="IPR032710">
    <property type="entry name" value="NTF2-like_dom_sf"/>
</dbReference>
<dbReference type="Pfam" id="PF11533">
    <property type="entry name" value="AtzH-like"/>
    <property type="match status" value="1"/>
</dbReference>
<dbReference type="InterPro" id="IPR036928">
    <property type="entry name" value="AS_sf"/>
</dbReference>
<name>A0A1X7NGE4_9MICO</name>
<dbReference type="SUPFAM" id="SSF54427">
    <property type="entry name" value="NTF2-like"/>
    <property type="match status" value="1"/>
</dbReference>
<evidence type="ECO:0000313" key="3">
    <source>
        <dbReference type="Proteomes" id="UP000193711"/>
    </source>
</evidence>
<evidence type="ECO:0000259" key="1">
    <source>
        <dbReference type="Pfam" id="PF01425"/>
    </source>
</evidence>
<dbReference type="Gene3D" id="3.90.1300.10">
    <property type="entry name" value="Amidase signature (AS) domain"/>
    <property type="match status" value="1"/>
</dbReference>
<sequence>MTDPRVSSLEGELPDGLVDAVEAYEAALAADDVAALAEAFVREPTTLRGDASGLLVGHEAITGFRGRRGGTPPRAIAELHVRVIDELTALVVTVNLPARGGRGLVTQLWSRDRGVWRVRAAQVQAPAPALDPRVWRAVGAPLVPATASGVLDGLDVAVKDLFALEGQRIGAGLPVRLAEAPIETATAPAVGMLLDAGASVRGIAQTDEFAYSIAGRNSGYGTPPNPAVPGAIPGGSSSGPATAVSLGQAAVGLATDTAGSIRVPASYQGLWGLRTTHGAVPVVGLLPLAPSFDTVGWLTRDPQTLLRVAEVGLTGAPRVSVDPRFVVAEALLAQVEPAVRTAFATAVDELVASGALAAPERIELPPVTEMFEAFRLVQAAEAWDSDGEWVTAHPGVLAPDVQARFDAASRVDAATERAARERVAAYRSRLDAVLDGRVLLVPSASSVAPALDASPEEIDAARTATLGITCLAGIGGYPALSVPRLAVGGRPVGLCLVGPRGSDLALVDLAAALPAPSTGTGTRS</sequence>
<dbReference type="GO" id="GO:0016740">
    <property type="term" value="F:transferase activity"/>
    <property type="evidence" value="ECO:0007669"/>
    <property type="project" value="UniProtKB-KW"/>
</dbReference>
<dbReference type="PANTHER" id="PTHR46310">
    <property type="entry name" value="AMIDASE 1"/>
    <property type="match status" value="1"/>
</dbReference>
<reference evidence="3" key="1">
    <citation type="submission" date="2017-04" db="EMBL/GenBank/DDBJ databases">
        <authorList>
            <person name="Varghese N."/>
            <person name="Submissions S."/>
        </authorList>
    </citation>
    <scope>NUCLEOTIDE SEQUENCE [LARGE SCALE GENOMIC DNA]</scope>
    <source>
        <strain evidence="3">VKM Ac-2121</strain>
    </source>
</reference>
<dbReference type="EMBL" id="FXBM01000001">
    <property type="protein sequence ID" value="SMH36415.1"/>
    <property type="molecule type" value="Genomic_DNA"/>
</dbReference>
<organism evidence="2 3">
    <name type="scientific">Rathayibacter oskolensis</name>
    <dbReference type="NCBI Taxonomy" id="1891671"/>
    <lineage>
        <taxon>Bacteria</taxon>
        <taxon>Bacillati</taxon>
        <taxon>Actinomycetota</taxon>
        <taxon>Actinomycetes</taxon>
        <taxon>Micrococcales</taxon>
        <taxon>Microbacteriaceae</taxon>
        <taxon>Rathayibacter</taxon>
    </lineage>
</organism>
<feature type="domain" description="Amidase" evidence="1">
    <location>
        <begin position="147"/>
        <end position="304"/>
    </location>
</feature>
<dbReference type="STRING" id="1891671.SAMN06295885_1236"/>
<dbReference type="PROSITE" id="PS00571">
    <property type="entry name" value="AMIDASES"/>
    <property type="match status" value="1"/>
</dbReference>
<dbReference type="Gene3D" id="3.10.450.50">
    <property type="match status" value="1"/>
</dbReference>
<dbReference type="SUPFAM" id="SSF75304">
    <property type="entry name" value="Amidase signature (AS) enzymes"/>
    <property type="match status" value="1"/>
</dbReference>